<dbReference type="InterPro" id="IPR050109">
    <property type="entry name" value="HTH-type_TetR-like_transc_reg"/>
</dbReference>
<feature type="DNA-binding region" description="H-T-H motif" evidence="4">
    <location>
        <begin position="30"/>
        <end position="49"/>
    </location>
</feature>
<proteinExistence type="predicted"/>
<feature type="domain" description="HTH tetR-type" evidence="5">
    <location>
        <begin position="8"/>
        <end position="67"/>
    </location>
</feature>
<dbReference type="PROSITE" id="PS50977">
    <property type="entry name" value="HTH_TETR_2"/>
    <property type="match status" value="1"/>
</dbReference>
<comment type="caution">
    <text evidence="6">The sequence shown here is derived from an EMBL/GenBank/DDBJ whole genome shotgun (WGS) entry which is preliminary data.</text>
</comment>
<dbReference type="SUPFAM" id="SSF46689">
    <property type="entry name" value="Homeodomain-like"/>
    <property type="match status" value="1"/>
</dbReference>
<reference evidence="6" key="1">
    <citation type="submission" date="2023-04" db="EMBL/GenBank/DDBJ databases">
        <title>Genomic diversity of scab-causing Streptomyces spp. in the province of Quebec, Canada.</title>
        <authorList>
            <person name="Biessy A."/>
            <person name="Cadieux M."/>
            <person name="Ciotola M."/>
            <person name="Filion M."/>
        </authorList>
    </citation>
    <scope>NUCLEOTIDE SEQUENCE</scope>
    <source>
        <strain evidence="6">B21-115</strain>
    </source>
</reference>
<keyword evidence="3" id="KW-0804">Transcription</keyword>
<organism evidence="6 7">
    <name type="scientific">Streptomyces bottropensis</name>
    <dbReference type="NCBI Taxonomy" id="42235"/>
    <lineage>
        <taxon>Bacteria</taxon>
        <taxon>Bacillati</taxon>
        <taxon>Actinomycetota</taxon>
        <taxon>Actinomycetes</taxon>
        <taxon>Kitasatosporales</taxon>
        <taxon>Streptomycetaceae</taxon>
        <taxon>Streptomyces</taxon>
    </lineage>
</organism>
<evidence type="ECO:0000256" key="3">
    <source>
        <dbReference type="ARBA" id="ARBA00023163"/>
    </source>
</evidence>
<dbReference type="Pfam" id="PF00440">
    <property type="entry name" value="TetR_N"/>
    <property type="match status" value="1"/>
</dbReference>
<dbReference type="InterPro" id="IPR009057">
    <property type="entry name" value="Homeodomain-like_sf"/>
</dbReference>
<gene>
    <name evidence="6" type="ORF">QBA35_37720</name>
</gene>
<dbReference type="RefSeq" id="WP_334661634.1">
    <property type="nucleotide sequence ID" value="NZ_JARULZ010000002.1"/>
</dbReference>
<keyword evidence="1" id="KW-0805">Transcription regulation</keyword>
<dbReference type="PRINTS" id="PR00455">
    <property type="entry name" value="HTHTETR"/>
</dbReference>
<dbReference type="PANTHER" id="PTHR30055:SF234">
    <property type="entry name" value="HTH-TYPE TRANSCRIPTIONAL REGULATOR BETI"/>
    <property type="match status" value="1"/>
</dbReference>
<sequence>MRLRRDAQRNRDALLSAARACLAEQGIEASLKQVAKQADLAIGTLYRHFPARLHLVQAAFADRSEPGERPPRRP</sequence>
<dbReference type="InterPro" id="IPR001647">
    <property type="entry name" value="HTH_TetR"/>
</dbReference>
<dbReference type="Proteomes" id="UP001310290">
    <property type="component" value="Unassembled WGS sequence"/>
</dbReference>
<dbReference type="EMBL" id="JARULZ010000002">
    <property type="protein sequence ID" value="MEH0638907.1"/>
    <property type="molecule type" value="Genomic_DNA"/>
</dbReference>
<evidence type="ECO:0000256" key="1">
    <source>
        <dbReference type="ARBA" id="ARBA00023015"/>
    </source>
</evidence>
<dbReference type="Gene3D" id="1.10.357.10">
    <property type="entry name" value="Tetracycline Repressor, domain 2"/>
    <property type="match status" value="1"/>
</dbReference>
<protein>
    <submittedName>
        <fullName evidence="6">Helix-turn-helix domain containing protein</fullName>
    </submittedName>
</protein>
<dbReference type="PANTHER" id="PTHR30055">
    <property type="entry name" value="HTH-TYPE TRANSCRIPTIONAL REGULATOR RUTR"/>
    <property type="match status" value="1"/>
</dbReference>
<evidence type="ECO:0000313" key="7">
    <source>
        <dbReference type="Proteomes" id="UP001310290"/>
    </source>
</evidence>
<evidence type="ECO:0000256" key="2">
    <source>
        <dbReference type="ARBA" id="ARBA00023125"/>
    </source>
</evidence>
<evidence type="ECO:0000259" key="5">
    <source>
        <dbReference type="PROSITE" id="PS50977"/>
    </source>
</evidence>
<keyword evidence="7" id="KW-1185">Reference proteome</keyword>
<accession>A0ABU8AYX1</accession>
<name>A0ABU8AYX1_9ACTN</name>
<evidence type="ECO:0000313" key="6">
    <source>
        <dbReference type="EMBL" id="MEH0638907.1"/>
    </source>
</evidence>
<evidence type="ECO:0000256" key="4">
    <source>
        <dbReference type="PROSITE-ProRule" id="PRU00335"/>
    </source>
</evidence>
<keyword evidence="2 4" id="KW-0238">DNA-binding</keyword>